<reference evidence="2 3" key="1">
    <citation type="submission" date="2020-02" db="EMBL/GenBank/DDBJ databases">
        <authorList>
            <person name="Ma Q."/>
            <person name="Huang Y."/>
            <person name="Song X."/>
            <person name="Pei D."/>
        </authorList>
    </citation>
    <scope>NUCLEOTIDE SEQUENCE [LARGE SCALE GENOMIC DNA]</scope>
    <source>
        <strain evidence="2">Sxm20200214</strain>
        <tissue evidence="2">Leaf</tissue>
    </source>
</reference>
<dbReference type="AlphaFoldDB" id="A0A8X7V7Y7"/>
<comment type="caution">
    <text evidence="2">The sequence shown here is derived from an EMBL/GenBank/DDBJ whole genome shotgun (WGS) entry which is preliminary data.</text>
</comment>
<evidence type="ECO:0000313" key="2">
    <source>
        <dbReference type="EMBL" id="KAG2304216.1"/>
    </source>
</evidence>
<organism evidence="2 3">
    <name type="scientific">Brassica carinata</name>
    <name type="common">Ethiopian mustard</name>
    <name type="synonym">Abyssinian cabbage</name>
    <dbReference type="NCBI Taxonomy" id="52824"/>
    <lineage>
        <taxon>Eukaryota</taxon>
        <taxon>Viridiplantae</taxon>
        <taxon>Streptophyta</taxon>
        <taxon>Embryophyta</taxon>
        <taxon>Tracheophyta</taxon>
        <taxon>Spermatophyta</taxon>
        <taxon>Magnoliopsida</taxon>
        <taxon>eudicotyledons</taxon>
        <taxon>Gunneridae</taxon>
        <taxon>Pentapetalae</taxon>
        <taxon>rosids</taxon>
        <taxon>malvids</taxon>
        <taxon>Brassicales</taxon>
        <taxon>Brassicaceae</taxon>
        <taxon>Brassiceae</taxon>
        <taxon>Brassica</taxon>
    </lineage>
</organism>
<accession>A0A8X7V7Y7</accession>
<dbReference type="EMBL" id="JAAMPC010000007">
    <property type="protein sequence ID" value="KAG2304216.1"/>
    <property type="molecule type" value="Genomic_DNA"/>
</dbReference>
<protein>
    <submittedName>
        <fullName evidence="2">Uncharacterized protein</fullName>
    </submittedName>
</protein>
<proteinExistence type="predicted"/>
<name>A0A8X7V7Y7_BRACI</name>
<evidence type="ECO:0000256" key="1">
    <source>
        <dbReference type="SAM" id="MobiDB-lite"/>
    </source>
</evidence>
<keyword evidence="3" id="KW-1185">Reference proteome</keyword>
<dbReference type="Proteomes" id="UP000886595">
    <property type="component" value="Unassembled WGS sequence"/>
</dbReference>
<evidence type="ECO:0000313" key="3">
    <source>
        <dbReference type="Proteomes" id="UP000886595"/>
    </source>
</evidence>
<sequence length="80" mass="8565">MVTTEGDRSPPSISAKSEFPSKVEDETLQNEHRMNILVSFSVPLLNPSPPFLAAVSHNWASAPSQASMSPSSTTIPIISI</sequence>
<feature type="region of interest" description="Disordered" evidence="1">
    <location>
        <begin position="1"/>
        <end position="23"/>
    </location>
</feature>
<gene>
    <name evidence="2" type="ORF">Bca52824_032867</name>
</gene>